<dbReference type="AlphaFoldDB" id="A0A814CAZ6"/>
<dbReference type="EMBL" id="CAJNOC010002519">
    <property type="protein sequence ID" value="CAF0937798.1"/>
    <property type="molecule type" value="Genomic_DNA"/>
</dbReference>
<name>A0A814CAZ6_9BILA</name>
<evidence type="ECO:0000256" key="2">
    <source>
        <dbReference type="ARBA" id="ARBA00023043"/>
    </source>
</evidence>
<dbReference type="SUPFAM" id="SSF48403">
    <property type="entry name" value="Ankyrin repeat"/>
    <property type="match status" value="1"/>
</dbReference>
<organism evidence="4 5">
    <name type="scientific">Brachionus calyciflorus</name>
    <dbReference type="NCBI Taxonomy" id="104777"/>
    <lineage>
        <taxon>Eukaryota</taxon>
        <taxon>Metazoa</taxon>
        <taxon>Spiralia</taxon>
        <taxon>Gnathifera</taxon>
        <taxon>Rotifera</taxon>
        <taxon>Eurotatoria</taxon>
        <taxon>Monogononta</taxon>
        <taxon>Pseudotrocha</taxon>
        <taxon>Ploima</taxon>
        <taxon>Brachionidae</taxon>
        <taxon>Brachionus</taxon>
    </lineage>
</organism>
<dbReference type="PROSITE" id="PS50088">
    <property type="entry name" value="ANK_REPEAT"/>
    <property type="match status" value="5"/>
</dbReference>
<comment type="caution">
    <text evidence="4">The sequence shown here is derived from an EMBL/GenBank/DDBJ whole genome shotgun (WGS) entry which is preliminary data.</text>
</comment>
<sequence length="333" mass="37613">MGNVEGTYLSNSFMPNSNGPTLSRNDRFYQLCGLGKTHLIEKMLEADKELKTININWQNFKTKSTPLLIACANGHDKIVEILLNHGADVNIRDERECTVLHHAAISGHSSIVGQLIKTGCDINALDKNKWTPLMNACYWANLEVVLTLLEAGADTNIKNIDGRTALHECCRSPSNKEEELSKITKGLIEFGCDVNLTCSSHHQDFNALMYAAYHNHVGIANVLLEYNCDINTTDLQGWSALHWSADRDNIDLVKLLIDKGCKLNLKGKRQESALDRAKSESKLKIKELPSSFFLFFFIRSKLKSKISNQNFQIIKNSNLSFEYFLFVRLLILY</sequence>
<dbReference type="OrthoDB" id="194358at2759"/>
<feature type="repeat" description="ANK" evidence="3">
    <location>
        <begin position="203"/>
        <end position="235"/>
    </location>
</feature>
<keyword evidence="2 3" id="KW-0040">ANK repeat</keyword>
<gene>
    <name evidence="4" type="ORF">OXX778_LOCUS13260</name>
</gene>
<dbReference type="Pfam" id="PF13857">
    <property type="entry name" value="Ank_5"/>
    <property type="match status" value="1"/>
</dbReference>
<keyword evidence="5" id="KW-1185">Reference proteome</keyword>
<accession>A0A814CAZ6</accession>
<evidence type="ECO:0000256" key="1">
    <source>
        <dbReference type="ARBA" id="ARBA00022737"/>
    </source>
</evidence>
<dbReference type="PROSITE" id="PS50297">
    <property type="entry name" value="ANK_REP_REGION"/>
    <property type="match status" value="4"/>
</dbReference>
<dbReference type="Proteomes" id="UP000663879">
    <property type="component" value="Unassembled WGS sequence"/>
</dbReference>
<protein>
    <submittedName>
        <fullName evidence="4">Uncharacterized protein</fullName>
    </submittedName>
</protein>
<keyword evidence="1" id="KW-0677">Repeat</keyword>
<dbReference type="Gene3D" id="1.25.40.20">
    <property type="entry name" value="Ankyrin repeat-containing domain"/>
    <property type="match status" value="2"/>
</dbReference>
<dbReference type="InterPro" id="IPR036770">
    <property type="entry name" value="Ankyrin_rpt-contain_sf"/>
</dbReference>
<proteinExistence type="predicted"/>
<feature type="repeat" description="ANK" evidence="3">
    <location>
        <begin position="236"/>
        <end position="268"/>
    </location>
</feature>
<dbReference type="SMART" id="SM00248">
    <property type="entry name" value="ANK"/>
    <property type="match status" value="6"/>
</dbReference>
<dbReference type="InterPro" id="IPR002110">
    <property type="entry name" value="Ankyrin_rpt"/>
</dbReference>
<feature type="repeat" description="ANK" evidence="3">
    <location>
        <begin position="128"/>
        <end position="160"/>
    </location>
</feature>
<evidence type="ECO:0000313" key="5">
    <source>
        <dbReference type="Proteomes" id="UP000663879"/>
    </source>
</evidence>
<dbReference type="Pfam" id="PF00023">
    <property type="entry name" value="Ank"/>
    <property type="match status" value="1"/>
</dbReference>
<dbReference type="PANTHER" id="PTHR24126:SF14">
    <property type="entry name" value="ANK_REP_REGION DOMAIN-CONTAINING PROTEIN"/>
    <property type="match status" value="1"/>
</dbReference>
<reference evidence="4" key="1">
    <citation type="submission" date="2021-02" db="EMBL/GenBank/DDBJ databases">
        <authorList>
            <person name="Nowell W R."/>
        </authorList>
    </citation>
    <scope>NUCLEOTIDE SEQUENCE</scope>
    <source>
        <strain evidence="4">Ploen Becks lab</strain>
    </source>
</reference>
<evidence type="ECO:0000313" key="4">
    <source>
        <dbReference type="EMBL" id="CAF0937798.1"/>
    </source>
</evidence>
<dbReference type="Pfam" id="PF12796">
    <property type="entry name" value="Ank_2"/>
    <property type="match status" value="1"/>
</dbReference>
<dbReference type="PANTHER" id="PTHR24126">
    <property type="entry name" value="ANKYRIN REPEAT, PH AND SEC7 DOMAIN CONTAINING PROTEIN SECG-RELATED"/>
    <property type="match status" value="1"/>
</dbReference>
<feature type="repeat" description="ANK" evidence="3">
    <location>
        <begin position="62"/>
        <end position="94"/>
    </location>
</feature>
<feature type="repeat" description="ANK" evidence="3">
    <location>
        <begin position="95"/>
        <end position="127"/>
    </location>
</feature>
<evidence type="ECO:0000256" key="3">
    <source>
        <dbReference type="PROSITE-ProRule" id="PRU00023"/>
    </source>
</evidence>